<dbReference type="InterPro" id="IPR013546">
    <property type="entry name" value="PII_UdlTrfase/GS_AdlTrfase"/>
</dbReference>
<dbReference type="InterPro" id="IPR002912">
    <property type="entry name" value="ACT_dom"/>
</dbReference>
<comment type="activity regulation">
    <text evidence="8">Uridylyltransferase (UTase) activity is inhibited by glutamine, while glutamine activates uridylyl-removing (UR) activity.</text>
</comment>
<dbReference type="RefSeq" id="WP_341626724.1">
    <property type="nucleotide sequence ID" value="NZ_JBAKBA010000003.1"/>
</dbReference>
<keyword evidence="5 8" id="KW-0460">Magnesium</keyword>
<dbReference type="CDD" id="cd04899">
    <property type="entry name" value="ACT_ACR-UUR-like_2"/>
    <property type="match status" value="1"/>
</dbReference>
<keyword evidence="1 8" id="KW-0808">Transferase</keyword>
<dbReference type="CDD" id="cd04900">
    <property type="entry name" value="ACT_UUR-like_1"/>
    <property type="match status" value="1"/>
</dbReference>
<dbReference type="EMBL" id="JBAKBA010000003">
    <property type="protein sequence ID" value="MEL0657998.1"/>
    <property type="molecule type" value="Genomic_DNA"/>
</dbReference>
<dbReference type="InterPro" id="IPR006674">
    <property type="entry name" value="HD_domain"/>
</dbReference>
<organism evidence="11 12">
    <name type="scientific">Psychromonas arctica</name>
    <dbReference type="NCBI Taxonomy" id="168275"/>
    <lineage>
        <taxon>Bacteria</taxon>
        <taxon>Pseudomonadati</taxon>
        <taxon>Pseudomonadota</taxon>
        <taxon>Gammaproteobacteria</taxon>
        <taxon>Alteromonadales</taxon>
        <taxon>Psychromonadaceae</taxon>
        <taxon>Psychromonas</taxon>
    </lineage>
</organism>
<comment type="similarity">
    <text evidence="8">Belongs to the GlnD family.</text>
</comment>
<evidence type="ECO:0000256" key="6">
    <source>
        <dbReference type="ARBA" id="ARBA00023268"/>
    </source>
</evidence>
<dbReference type="PANTHER" id="PTHR47320:SF1">
    <property type="entry name" value="BIFUNCTIONAL URIDYLYLTRANSFERASE_URIDYLYL-REMOVING ENZYME"/>
    <property type="match status" value="1"/>
</dbReference>
<dbReference type="InterPro" id="IPR043519">
    <property type="entry name" value="NT_sf"/>
</dbReference>
<keyword evidence="6 8" id="KW-0511">Multifunctional enzyme</keyword>
<keyword evidence="2 8" id="KW-0548">Nucleotidyltransferase</keyword>
<dbReference type="SUPFAM" id="SSF81593">
    <property type="entry name" value="Nucleotidyltransferase substrate binding subunit/domain"/>
    <property type="match status" value="1"/>
</dbReference>
<dbReference type="SUPFAM" id="SSF109604">
    <property type="entry name" value="HD-domain/PDEase-like"/>
    <property type="match status" value="1"/>
</dbReference>
<sequence length="870" mass="100325">MDFEQYSPLHIQQQDLTISFIKQHLQQFSDWQLEQFKAKKHINDIVSMRALYVDELLSRLWDLVGLNESFDLSLLAVGGYGRGELHPKSDIDLLILSDHGFSKESEEKIGQLITLLWDLKLDVGNSVRTINDCIEQGKADITIATSMIESRLIKGNEKTFEKLQNVIGESDFWPSAQFFTVKKEEQFGRHKNCRGDGYNLEPDIKNGCGGLRDIQTIAWVSKRHFDAHSLLELTSYGYITQGEYHEISDCQSQLWTIRFALHTVTNRPDNRLLFDFQSDVAKLLGYTGQRNEAVEQMMKMFYQTIRRVKELNEMLLQYFDEAILGNVATEFHDIDEHFRIRGNKIELTSSGHFQDNPESILQLFVHIADDKRIKGIYSSTLRELREARRCLTHWLQNIPECRTIFMEIIKHPRGMGIPFTLMYEYGVLAAYIPQWSRIVGQMQFDLFHAYTVDAHTHKLAKFIYNYPKTKSDHPLAHEIFRSLEKPELLFLAAIFHDIAKGQQGDHSTLGAVDALAFCGLHGLSRYESKVVAWLVEHHLTMSVTAQRRDISDPNVIIEFAKVVRDDKHLNLLYCLTVADICATNEDTWNSWKASLLRDLYYKTLTMLRRGLENPPDIRDRIRDRQLKALGILAGLGISEDKVKPLWKRFRLNYFFRYTSAQICWHTQHLLEHKDHNKPLVLISTKNARGGSEIFVYHKDMPILFSSVVTEIDNKKLSVHDAKILSSRDNYALSTFTVLEEDGEHIDDDKIQRLREAIIDTLLKPDVINSNLIRLERVKRPFKFEPKITFLPTRRKRTQIEVVAFDAPGILANIGTVFVDHGLMLDTAKISTIGERAEDLFIVSTADGDSLTKEQEESLKASLMYELSPST</sequence>
<dbReference type="NCBIfam" id="TIGR01693">
    <property type="entry name" value="UTase_glnD"/>
    <property type="match status" value="1"/>
</dbReference>
<dbReference type="PROSITE" id="PS51831">
    <property type="entry name" value="HD"/>
    <property type="match status" value="1"/>
</dbReference>
<dbReference type="InterPro" id="IPR002934">
    <property type="entry name" value="Polymerase_NTP_transf_dom"/>
</dbReference>
<comment type="domain">
    <text evidence="8">Has four distinct domains: an N-terminal nucleotidyltransferase (NT) domain responsible for UTase activity, a central HD domain that encodes UR activity, and two C-terminal ACT domains that seem to have a role in glutamine sensing.</text>
</comment>
<proteinExistence type="inferred from homology"/>
<dbReference type="InterPro" id="IPR010043">
    <property type="entry name" value="UTase/UR"/>
</dbReference>
<protein>
    <recommendedName>
        <fullName evidence="8">Bifunctional uridylyltransferase/uridylyl-removing enzyme</fullName>
        <shortName evidence="8">UTase/UR</shortName>
    </recommendedName>
    <alternativeName>
        <fullName evidence="8">Bifunctional [protein-PII] modification enzyme</fullName>
    </alternativeName>
    <alternativeName>
        <fullName evidence="8">Bifunctional nitrogen sensor protein</fullName>
    </alternativeName>
    <domain>
        <recommendedName>
            <fullName evidence="8">[Protein-PII] uridylyltransferase</fullName>
            <shortName evidence="8">PII uridylyltransferase</shortName>
            <shortName evidence="8">UTase</shortName>
            <ecNumber evidence="8">2.7.7.59</ecNumber>
        </recommendedName>
    </domain>
    <domain>
        <recommendedName>
            <fullName evidence="8">[Protein-PII]-UMP uridylyl-removing enzyme</fullName>
            <shortName evidence="8">UR</shortName>
            <ecNumber evidence="8">3.1.4.-</ecNumber>
        </recommendedName>
    </domain>
</protein>
<dbReference type="Pfam" id="PF08335">
    <property type="entry name" value="GlnD_UR_UTase"/>
    <property type="match status" value="1"/>
</dbReference>
<feature type="region of interest" description="Uridylyltransferase" evidence="8">
    <location>
        <begin position="1"/>
        <end position="333"/>
    </location>
</feature>
<comment type="caution">
    <text evidence="11">The sequence shown here is derived from an EMBL/GenBank/DDBJ whole genome shotgun (WGS) entry which is preliminary data.</text>
</comment>
<comment type="catalytic activity">
    <reaction evidence="7">
        <text>guanosine 3',5'-bis(diphosphate) + H2O = GDP + diphosphate + H(+)</text>
        <dbReference type="Rhea" id="RHEA:14253"/>
        <dbReference type="ChEBI" id="CHEBI:15377"/>
        <dbReference type="ChEBI" id="CHEBI:15378"/>
        <dbReference type="ChEBI" id="CHEBI:33019"/>
        <dbReference type="ChEBI" id="CHEBI:58189"/>
        <dbReference type="ChEBI" id="CHEBI:77828"/>
        <dbReference type="EC" id="3.1.7.2"/>
    </reaction>
</comment>
<dbReference type="EC" id="3.1.4.-" evidence="8"/>
<evidence type="ECO:0000313" key="12">
    <source>
        <dbReference type="Proteomes" id="UP001366060"/>
    </source>
</evidence>
<dbReference type="Gene3D" id="1.10.3090.10">
    <property type="entry name" value="cca-adding enzyme, domain 2"/>
    <property type="match status" value="1"/>
</dbReference>
<evidence type="ECO:0000256" key="5">
    <source>
        <dbReference type="ARBA" id="ARBA00022842"/>
    </source>
</evidence>
<dbReference type="EC" id="2.7.7.59" evidence="8"/>
<dbReference type="InterPro" id="IPR045865">
    <property type="entry name" value="ACT-like_dom_sf"/>
</dbReference>
<keyword evidence="4 8" id="KW-0378">Hydrolase</keyword>
<dbReference type="InterPro" id="IPR003607">
    <property type="entry name" value="HD/PDEase_dom"/>
</dbReference>
<dbReference type="PANTHER" id="PTHR47320">
    <property type="entry name" value="BIFUNCTIONAL URIDYLYLTRANSFERASE/URIDYLYL-REMOVING ENZYME"/>
    <property type="match status" value="1"/>
</dbReference>
<comment type="caution">
    <text evidence="8">Lacks conserved residue(s) required for the propagation of feature annotation.</text>
</comment>
<evidence type="ECO:0000313" key="11">
    <source>
        <dbReference type="EMBL" id="MEL0657998.1"/>
    </source>
</evidence>
<evidence type="ECO:0000256" key="2">
    <source>
        <dbReference type="ARBA" id="ARBA00022695"/>
    </source>
</evidence>
<evidence type="ECO:0000259" key="9">
    <source>
        <dbReference type="PROSITE" id="PS51671"/>
    </source>
</evidence>
<reference evidence="11 12" key="1">
    <citation type="submission" date="2024-02" db="EMBL/GenBank/DDBJ databases">
        <title>Bacteria isolated from the canopy kelp, Nereocystis luetkeana.</title>
        <authorList>
            <person name="Pfister C.A."/>
            <person name="Younker I.T."/>
            <person name="Light S.H."/>
        </authorList>
    </citation>
    <scope>NUCLEOTIDE SEQUENCE [LARGE SCALE GENOMIC DNA]</scope>
    <source>
        <strain evidence="11 12">TI.2.07</strain>
    </source>
</reference>
<evidence type="ECO:0000256" key="1">
    <source>
        <dbReference type="ARBA" id="ARBA00022679"/>
    </source>
</evidence>
<dbReference type="SUPFAM" id="SSF81301">
    <property type="entry name" value="Nucleotidyltransferase"/>
    <property type="match status" value="1"/>
</dbReference>
<dbReference type="SUPFAM" id="SSF55021">
    <property type="entry name" value="ACT-like"/>
    <property type="match status" value="1"/>
</dbReference>
<dbReference type="SMART" id="SM00471">
    <property type="entry name" value="HDc"/>
    <property type="match status" value="1"/>
</dbReference>
<evidence type="ECO:0000256" key="3">
    <source>
        <dbReference type="ARBA" id="ARBA00022737"/>
    </source>
</evidence>
<comment type="function">
    <text evidence="8">Modifies, by uridylylation and deuridylylation, the PII regulatory proteins (GlnB and homologs), in response to the nitrogen status of the cell that GlnD senses through the glutamine level. Under low glutamine levels, catalyzes the conversion of the PII proteins and UTP to PII-UMP and PPi, while under higher glutamine levels, GlnD hydrolyzes PII-UMP to PII and UMP (deuridylylation). Thus, controls uridylylation state and activity of the PII proteins, and plays an important role in the regulation of nitrogen metabolism.</text>
</comment>
<dbReference type="HAMAP" id="MF_00277">
    <property type="entry name" value="PII_uridylyl_transf"/>
    <property type="match status" value="1"/>
</dbReference>
<evidence type="ECO:0000259" key="10">
    <source>
        <dbReference type="PROSITE" id="PS51831"/>
    </source>
</evidence>
<feature type="domain" description="ACT" evidence="9">
    <location>
        <begin position="798"/>
        <end position="870"/>
    </location>
</feature>
<keyword evidence="12" id="KW-1185">Reference proteome</keyword>
<dbReference type="CDD" id="cd05401">
    <property type="entry name" value="NT_GlnE_GlnD_like"/>
    <property type="match status" value="1"/>
</dbReference>
<dbReference type="Pfam" id="PF01909">
    <property type="entry name" value="NTP_transf_2"/>
    <property type="match status" value="1"/>
</dbReference>
<feature type="domain" description="ACT" evidence="9">
    <location>
        <begin position="692"/>
        <end position="779"/>
    </location>
</feature>
<accession>A0ABU9H8C0</accession>
<dbReference type="Pfam" id="PF01966">
    <property type="entry name" value="HD"/>
    <property type="match status" value="1"/>
</dbReference>
<feature type="domain" description="HD" evidence="10">
    <location>
        <begin position="445"/>
        <end position="572"/>
    </location>
</feature>
<dbReference type="PROSITE" id="PS51671">
    <property type="entry name" value="ACT"/>
    <property type="match status" value="2"/>
</dbReference>
<name>A0ABU9H8C0_9GAMM</name>
<comment type="catalytic activity">
    <reaction evidence="8">
        <text>[protein-PII]-uridylyl-L-tyrosine + H2O = [protein-PII]-L-tyrosine + UMP + H(+)</text>
        <dbReference type="Rhea" id="RHEA:48600"/>
        <dbReference type="Rhea" id="RHEA-COMP:12147"/>
        <dbReference type="Rhea" id="RHEA-COMP:12148"/>
        <dbReference type="ChEBI" id="CHEBI:15377"/>
        <dbReference type="ChEBI" id="CHEBI:15378"/>
        <dbReference type="ChEBI" id="CHEBI:46858"/>
        <dbReference type="ChEBI" id="CHEBI:57865"/>
        <dbReference type="ChEBI" id="CHEBI:90602"/>
    </reaction>
</comment>
<gene>
    <name evidence="8 11" type="primary">glnD</name>
    <name evidence="11" type="ORF">V6255_02500</name>
</gene>
<keyword evidence="3" id="KW-0677">Repeat</keyword>
<dbReference type="CDD" id="cd00077">
    <property type="entry name" value="HDc"/>
    <property type="match status" value="1"/>
</dbReference>
<comment type="cofactor">
    <cofactor evidence="8">
        <name>Mg(2+)</name>
        <dbReference type="ChEBI" id="CHEBI:18420"/>
    </cofactor>
</comment>
<dbReference type="Proteomes" id="UP001366060">
    <property type="component" value="Unassembled WGS sequence"/>
</dbReference>
<dbReference type="PIRSF" id="PIRSF006288">
    <property type="entry name" value="PII_uridyltransf"/>
    <property type="match status" value="1"/>
</dbReference>
<evidence type="ECO:0000256" key="8">
    <source>
        <dbReference type="HAMAP-Rule" id="MF_00277"/>
    </source>
</evidence>
<comment type="catalytic activity">
    <reaction evidence="8">
        <text>[protein-PII]-L-tyrosine + UTP = [protein-PII]-uridylyl-L-tyrosine + diphosphate</text>
        <dbReference type="Rhea" id="RHEA:13673"/>
        <dbReference type="Rhea" id="RHEA-COMP:12147"/>
        <dbReference type="Rhea" id="RHEA-COMP:12148"/>
        <dbReference type="ChEBI" id="CHEBI:33019"/>
        <dbReference type="ChEBI" id="CHEBI:46398"/>
        <dbReference type="ChEBI" id="CHEBI:46858"/>
        <dbReference type="ChEBI" id="CHEBI:90602"/>
        <dbReference type="EC" id="2.7.7.59"/>
    </reaction>
</comment>
<dbReference type="GO" id="GO:0008773">
    <property type="term" value="F:[protein-PII] uridylyltransferase activity"/>
    <property type="evidence" value="ECO:0007669"/>
    <property type="project" value="UniProtKB-EC"/>
</dbReference>
<evidence type="ECO:0000256" key="7">
    <source>
        <dbReference type="ARBA" id="ARBA00047968"/>
    </source>
</evidence>
<evidence type="ECO:0000256" key="4">
    <source>
        <dbReference type="ARBA" id="ARBA00022801"/>
    </source>
</evidence>